<keyword evidence="1" id="KW-0067">ATP-binding</keyword>
<dbReference type="GO" id="GO:0009229">
    <property type="term" value="P:thiamine diphosphate biosynthetic process"/>
    <property type="evidence" value="ECO:0007669"/>
    <property type="project" value="UniProtKB-UniRule"/>
</dbReference>
<name>A0A917MR21_9MICC</name>
<protein>
    <recommendedName>
        <fullName evidence="1">Thiamine-monophosphate kinase</fullName>
        <shortName evidence="1">TMP kinase</shortName>
        <shortName evidence="1">Thiamine-phosphate kinase</shortName>
        <ecNumber evidence="1">2.7.4.16</ecNumber>
    </recommendedName>
</protein>
<evidence type="ECO:0000313" key="4">
    <source>
        <dbReference type="EMBL" id="GGH58842.1"/>
    </source>
</evidence>
<dbReference type="InterPro" id="IPR036921">
    <property type="entry name" value="PurM-like_N_sf"/>
</dbReference>
<feature type="binding site" evidence="1">
    <location>
        <position position="94"/>
    </location>
    <ligand>
        <name>Mg(2+)</name>
        <dbReference type="ChEBI" id="CHEBI:18420"/>
        <label>2</label>
    </ligand>
</feature>
<dbReference type="InterPro" id="IPR010918">
    <property type="entry name" value="PurM-like_C_dom"/>
</dbReference>
<dbReference type="HAMAP" id="MF_02128">
    <property type="entry name" value="TMP_kinase"/>
    <property type="match status" value="1"/>
</dbReference>
<feature type="binding site" evidence="1">
    <location>
        <position position="236"/>
    </location>
    <ligand>
        <name>Mg(2+)</name>
        <dbReference type="ChEBI" id="CHEBI:18420"/>
        <label>3</label>
    </ligand>
</feature>
<dbReference type="GO" id="GO:0000287">
    <property type="term" value="F:magnesium ion binding"/>
    <property type="evidence" value="ECO:0007669"/>
    <property type="project" value="UniProtKB-UniRule"/>
</dbReference>
<feature type="binding site" evidence="1">
    <location>
        <position position="145"/>
    </location>
    <ligand>
        <name>Mg(2+)</name>
        <dbReference type="ChEBI" id="CHEBI:18420"/>
        <label>1</label>
    </ligand>
</feature>
<feature type="binding site" evidence="1">
    <location>
        <position position="67"/>
    </location>
    <ligand>
        <name>substrate</name>
    </ligand>
</feature>
<dbReference type="GO" id="GO:0009030">
    <property type="term" value="F:thiamine-phosphate kinase activity"/>
    <property type="evidence" value="ECO:0007669"/>
    <property type="project" value="UniProtKB-UniRule"/>
</dbReference>
<accession>A0A917MR21</accession>
<dbReference type="Gene3D" id="3.30.1330.10">
    <property type="entry name" value="PurM-like, N-terminal domain"/>
    <property type="match status" value="1"/>
</dbReference>
<comment type="pathway">
    <text evidence="1">Cofactor biosynthesis; thiamine diphosphate biosynthesis; thiamine diphosphate from thiamine phosphate: step 1/1.</text>
</comment>
<dbReference type="NCBIfam" id="TIGR01379">
    <property type="entry name" value="thiL"/>
    <property type="match status" value="1"/>
</dbReference>
<evidence type="ECO:0000313" key="5">
    <source>
        <dbReference type="Proteomes" id="UP000600171"/>
    </source>
</evidence>
<dbReference type="PANTHER" id="PTHR30270:SF0">
    <property type="entry name" value="THIAMINE-MONOPHOSPHATE KINASE"/>
    <property type="match status" value="1"/>
</dbReference>
<dbReference type="Gene3D" id="3.90.650.10">
    <property type="entry name" value="PurM-like C-terminal domain"/>
    <property type="match status" value="1"/>
</dbReference>
<keyword evidence="1" id="KW-0479">Metal-binding</keyword>
<keyword evidence="5" id="KW-1185">Reference proteome</keyword>
<gene>
    <name evidence="1 4" type="primary">thiL</name>
    <name evidence="4" type="ORF">GCM10007359_05440</name>
</gene>
<dbReference type="InterPro" id="IPR036676">
    <property type="entry name" value="PurM-like_C_sf"/>
</dbReference>
<keyword evidence="1" id="KW-0547">Nucleotide-binding</keyword>
<proteinExistence type="inferred from homology"/>
<feature type="binding site" evidence="1">
    <location>
        <position position="44"/>
    </location>
    <ligand>
        <name>Mg(2+)</name>
        <dbReference type="ChEBI" id="CHEBI:18420"/>
        <label>4</label>
    </ligand>
</feature>
<feature type="domain" description="PurM-like C-terminal" evidence="3">
    <location>
        <begin position="174"/>
        <end position="267"/>
    </location>
</feature>
<feature type="domain" description="PurM-like N-terminal" evidence="2">
    <location>
        <begin position="42"/>
        <end position="160"/>
    </location>
</feature>
<dbReference type="AlphaFoldDB" id="A0A917MR21"/>
<comment type="function">
    <text evidence="1">Catalyzes the ATP-dependent phosphorylation of thiamine-monophosphate (TMP) to form thiamine-pyrophosphate (TPP), the active form of vitamin B1.</text>
</comment>
<comment type="similarity">
    <text evidence="1">Belongs to the thiamine-monophosphate kinase family.</text>
</comment>
<dbReference type="EC" id="2.7.4.16" evidence="1"/>
<feature type="binding site" evidence="1">
    <location>
        <position position="345"/>
    </location>
    <ligand>
        <name>substrate</name>
    </ligand>
</feature>
<feature type="binding site" evidence="1">
    <location>
        <position position="94"/>
    </location>
    <ligand>
        <name>Mg(2+)</name>
        <dbReference type="ChEBI" id="CHEBI:18420"/>
        <label>3</label>
    </ligand>
</feature>
<feature type="binding site" evidence="1">
    <location>
        <position position="60"/>
    </location>
    <ligand>
        <name>Mg(2+)</name>
        <dbReference type="ChEBI" id="CHEBI:18420"/>
        <label>2</label>
    </ligand>
</feature>
<feature type="binding site" evidence="1">
    <location>
        <begin position="144"/>
        <end position="145"/>
    </location>
    <ligand>
        <name>ATP</name>
        <dbReference type="ChEBI" id="CHEBI:30616"/>
    </ligand>
</feature>
<dbReference type="RefSeq" id="WP_188358783.1">
    <property type="nucleotide sequence ID" value="NZ_BMDC01000001.1"/>
</dbReference>
<dbReference type="InterPro" id="IPR006283">
    <property type="entry name" value="ThiL-like"/>
</dbReference>
<comment type="caution">
    <text evidence="1">Lacks conserved residue(s) required for the propagation of feature annotation.</text>
</comment>
<comment type="catalytic activity">
    <reaction evidence="1">
        <text>thiamine phosphate + ATP = thiamine diphosphate + ADP</text>
        <dbReference type="Rhea" id="RHEA:15913"/>
        <dbReference type="ChEBI" id="CHEBI:30616"/>
        <dbReference type="ChEBI" id="CHEBI:37575"/>
        <dbReference type="ChEBI" id="CHEBI:58937"/>
        <dbReference type="ChEBI" id="CHEBI:456216"/>
        <dbReference type="EC" id="2.7.4.16"/>
    </reaction>
</comment>
<feature type="binding site" evidence="1">
    <location>
        <position position="300"/>
    </location>
    <ligand>
        <name>substrate</name>
    </ligand>
</feature>
<evidence type="ECO:0000259" key="3">
    <source>
        <dbReference type="Pfam" id="PF02769"/>
    </source>
</evidence>
<feature type="binding site" evidence="1">
    <location>
        <position position="44"/>
    </location>
    <ligand>
        <name>Mg(2+)</name>
        <dbReference type="ChEBI" id="CHEBI:18420"/>
        <label>3</label>
    </ligand>
</feature>
<feature type="binding site" evidence="1">
    <location>
        <position position="94"/>
    </location>
    <ligand>
        <name>Mg(2+)</name>
        <dbReference type="ChEBI" id="CHEBI:18420"/>
        <label>4</label>
    </ligand>
</feature>
<evidence type="ECO:0000259" key="2">
    <source>
        <dbReference type="Pfam" id="PF00586"/>
    </source>
</evidence>
<dbReference type="InterPro" id="IPR016188">
    <property type="entry name" value="PurM-like_N"/>
</dbReference>
<reference evidence="4 5" key="1">
    <citation type="journal article" date="2014" name="Int. J. Syst. Evol. Microbiol.">
        <title>Complete genome sequence of Corynebacterium casei LMG S-19264T (=DSM 44701T), isolated from a smear-ripened cheese.</title>
        <authorList>
            <consortium name="US DOE Joint Genome Institute (JGI-PGF)"/>
            <person name="Walter F."/>
            <person name="Albersmeier A."/>
            <person name="Kalinowski J."/>
            <person name="Ruckert C."/>
        </authorList>
    </citation>
    <scope>NUCLEOTIDE SEQUENCE [LARGE SCALE GENOMIC DNA]</scope>
    <source>
        <strain evidence="4 5">CCM 8669</strain>
    </source>
</reference>
<dbReference type="Pfam" id="PF02769">
    <property type="entry name" value="AIRS_C"/>
    <property type="match status" value="1"/>
</dbReference>
<dbReference type="Proteomes" id="UP000600171">
    <property type="component" value="Unassembled WGS sequence"/>
</dbReference>
<feature type="binding site" evidence="1">
    <location>
        <position position="238"/>
    </location>
    <ligand>
        <name>ATP</name>
        <dbReference type="ChEBI" id="CHEBI:30616"/>
    </ligand>
</feature>
<sequence length="350" mass="36922">MKISDLSESQLLALFLPIIDEHNQRVAQRQQGESPVLTLGPGDDCAVLNLLQGKTVMTIDTQTENQDFRRVWASGYESGGYDVGWKASVQNLGDIAAMGAQPQTLLVSLSLPGDVESDWVKDFARGICDSTLAQGADFCTIAGGDLGRSSEISVTVTAVGSSSGEPVRRDSATPGDVLAVAGSLGAAACGLDLLETPQQQLEELDDYQRFFTGQTRPAGALCYGLVAAQSAHAMMDISDGLLRDAGRIARASGIGINIDSQKLAAFFEPLRPAAACVSAWGGKQESPEQILLRWVATGGEDHAMLAAFAPDRVPTGFTVVGRCGSEFAPEAPVTVDGRVFDRSGWDHFSG</sequence>
<feature type="binding site" evidence="1">
    <location>
        <position position="169"/>
    </location>
    <ligand>
        <name>ATP</name>
        <dbReference type="ChEBI" id="CHEBI:30616"/>
    </ligand>
</feature>
<comment type="miscellaneous">
    <text evidence="1">Reaction mechanism of ThiL seems to utilize a direct, inline transfer of the gamma-phosphate of ATP to TMP rather than a phosphorylated enzyme intermediate.</text>
</comment>
<dbReference type="SUPFAM" id="SSF55326">
    <property type="entry name" value="PurM N-terminal domain-like"/>
    <property type="match status" value="1"/>
</dbReference>
<evidence type="ECO:0000256" key="1">
    <source>
        <dbReference type="HAMAP-Rule" id="MF_02128"/>
    </source>
</evidence>
<keyword evidence="1 4" id="KW-0418">Kinase</keyword>
<dbReference type="GO" id="GO:0005524">
    <property type="term" value="F:ATP binding"/>
    <property type="evidence" value="ECO:0007669"/>
    <property type="project" value="UniProtKB-UniRule"/>
</dbReference>
<dbReference type="SUPFAM" id="SSF56042">
    <property type="entry name" value="PurM C-terminal domain-like"/>
    <property type="match status" value="1"/>
</dbReference>
<feature type="binding site" evidence="1">
    <location>
        <position position="60"/>
    </location>
    <ligand>
        <name>Mg(2+)</name>
        <dbReference type="ChEBI" id="CHEBI:18420"/>
        <label>1</label>
    </ligand>
</feature>
<dbReference type="Pfam" id="PF00586">
    <property type="entry name" value="AIRS"/>
    <property type="match status" value="1"/>
</dbReference>
<feature type="binding site" evidence="1">
    <location>
        <position position="58"/>
    </location>
    <ligand>
        <name>Mg(2+)</name>
        <dbReference type="ChEBI" id="CHEBI:18420"/>
        <label>4</label>
    </ligand>
</feature>
<feature type="binding site" evidence="1">
    <location>
        <position position="239"/>
    </location>
    <ligand>
        <name>Mg(2+)</name>
        <dbReference type="ChEBI" id="CHEBI:18420"/>
        <label>5</label>
    </ligand>
</feature>
<dbReference type="PANTHER" id="PTHR30270">
    <property type="entry name" value="THIAMINE-MONOPHOSPHATE KINASE"/>
    <property type="match status" value="1"/>
</dbReference>
<dbReference type="CDD" id="cd02194">
    <property type="entry name" value="ThiL"/>
    <property type="match status" value="1"/>
</dbReference>
<keyword evidence="1" id="KW-0460">Magnesium</keyword>
<dbReference type="EMBL" id="BMDC01000001">
    <property type="protein sequence ID" value="GGH58842.1"/>
    <property type="molecule type" value="Genomic_DNA"/>
</dbReference>
<keyword evidence="1" id="KW-0808">Transferase</keyword>
<dbReference type="PIRSF" id="PIRSF005303">
    <property type="entry name" value="Thiam_monoph_kin"/>
    <property type="match status" value="1"/>
</dbReference>
<organism evidence="4 5">
    <name type="scientific">Rothia aerolata</name>
    <dbReference type="NCBI Taxonomy" id="1812262"/>
    <lineage>
        <taxon>Bacteria</taxon>
        <taxon>Bacillati</taxon>
        <taxon>Actinomycetota</taxon>
        <taxon>Actinomycetes</taxon>
        <taxon>Micrococcales</taxon>
        <taxon>Micrococcaceae</taxon>
        <taxon>Rothia</taxon>
    </lineage>
</organism>
<keyword evidence="1" id="KW-0784">Thiamine biosynthesis</keyword>
<dbReference type="GO" id="GO:0009228">
    <property type="term" value="P:thiamine biosynthetic process"/>
    <property type="evidence" value="ECO:0007669"/>
    <property type="project" value="UniProtKB-KW"/>
</dbReference>
<comment type="caution">
    <text evidence="4">The sequence shown here is derived from an EMBL/GenBank/DDBJ whole genome shotgun (WGS) entry which is preliminary data.</text>
</comment>